<dbReference type="InterPro" id="IPR037175">
    <property type="entry name" value="KFase_sf"/>
</dbReference>
<evidence type="ECO:0000313" key="2">
    <source>
        <dbReference type="Proteomes" id="UP000244066"/>
    </source>
</evidence>
<protein>
    <recommendedName>
        <fullName evidence="3">Cyclase family protein</fullName>
    </recommendedName>
</protein>
<name>A0A2R7Y694_9ARCH</name>
<comment type="caution">
    <text evidence="1">The sequence shown here is derived from an EMBL/GenBank/DDBJ whole genome shotgun (WGS) entry which is preliminary data.</text>
</comment>
<dbReference type="GO" id="GO:0019441">
    <property type="term" value="P:L-tryptophan catabolic process to kynurenine"/>
    <property type="evidence" value="ECO:0007669"/>
    <property type="project" value="InterPro"/>
</dbReference>
<dbReference type="PANTHER" id="PTHR31118:SF32">
    <property type="entry name" value="KYNURENINE FORMAMIDASE"/>
    <property type="match status" value="1"/>
</dbReference>
<dbReference type="Gene3D" id="3.50.30.50">
    <property type="entry name" value="Putative cyclase"/>
    <property type="match status" value="1"/>
</dbReference>
<gene>
    <name evidence="1" type="ORF">B9J98_02625</name>
</gene>
<accession>A0A2R7Y694</accession>
<organism evidence="1 2">
    <name type="scientific">Candidatus Terraquivivens tikiterensis</name>
    <dbReference type="NCBI Taxonomy" id="1980982"/>
    <lineage>
        <taxon>Archaea</taxon>
        <taxon>Nitrososphaerota</taxon>
        <taxon>Candidatus Wolframiiraptoraceae</taxon>
        <taxon>Candidatus Terraquivivens</taxon>
    </lineage>
</organism>
<dbReference type="Pfam" id="PF04199">
    <property type="entry name" value="Cyclase"/>
    <property type="match status" value="1"/>
</dbReference>
<evidence type="ECO:0000313" key="1">
    <source>
        <dbReference type="EMBL" id="PUA32993.1"/>
    </source>
</evidence>
<dbReference type="PANTHER" id="PTHR31118">
    <property type="entry name" value="CYCLASE-LIKE PROTEIN 2"/>
    <property type="match status" value="1"/>
</dbReference>
<dbReference type="SUPFAM" id="SSF102198">
    <property type="entry name" value="Putative cyclase"/>
    <property type="match status" value="1"/>
</dbReference>
<dbReference type="GO" id="GO:0004061">
    <property type="term" value="F:arylformamidase activity"/>
    <property type="evidence" value="ECO:0007669"/>
    <property type="project" value="InterPro"/>
</dbReference>
<reference evidence="1 2" key="1">
    <citation type="submission" date="2017-04" db="EMBL/GenBank/DDBJ databases">
        <title>Draft Aigarchaeota genome from a New Zealand hot spring.</title>
        <authorList>
            <person name="Reysenbach A.-L."/>
            <person name="Donaho J.A."/>
            <person name="Gerhart J."/>
            <person name="Kelley J.F."/>
            <person name="Kouba K."/>
            <person name="Podar M."/>
            <person name="Stott M."/>
        </authorList>
    </citation>
    <scope>NUCLEOTIDE SEQUENCE [LARGE SCALE GENOMIC DNA]</scope>
    <source>
        <strain evidence="1">NZ13_MG1</strain>
    </source>
</reference>
<dbReference type="EMBL" id="NDWU01000005">
    <property type="protein sequence ID" value="PUA32993.1"/>
    <property type="molecule type" value="Genomic_DNA"/>
</dbReference>
<sequence>MFVLLSHKLSTMTPAYAGGPSLALRPLKQIAKGDSSNSYIIEMPNHLGTHVDAPRHFDPSGRSISDYGIESLTFKRPLLLSIQKNDSELITAEELKAYEDKISGADMLLIKTGFQRFRSSDPERYSLHNPGLSSDAAKFLVKTFPKLRALGLDTISLSSADHREDGRVSHRILLSGRDFFIVEDMDLSMLTDSPKLVIVVPLFIEGVDSAPCTVLAEV</sequence>
<evidence type="ECO:0008006" key="3">
    <source>
        <dbReference type="Google" id="ProtNLM"/>
    </source>
</evidence>
<dbReference type="InterPro" id="IPR007325">
    <property type="entry name" value="KFase/CYL"/>
</dbReference>
<dbReference type="AlphaFoldDB" id="A0A2R7Y694"/>
<dbReference type="Proteomes" id="UP000244066">
    <property type="component" value="Unassembled WGS sequence"/>
</dbReference>
<proteinExistence type="predicted"/>